<dbReference type="EMBL" id="VZDO01000003">
    <property type="protein sequence ID" value="KAB0681318.1"/>
    <property type="molecule type" value="Genomic_DNA"/>
</dbReference>
<dbReference type="AlphaFoldDB" id="A0A7V7PRE0"/>
<dbReference type="RefSeq" id="WP_150968550.1">
    <property type="nucleotide sequence ID" value="NZ_VZDO01000003.1"/>
</dbReference>
<evidence type="ECO:0000313" key="1">
    <source>
        <dbReference type="EMBL" id="KAB0681318.1"/>
    </source>
</evidence>
<sequence>MIRVLCSRLEIARSGQSTLNAALETDLLRWLFAQPDFDSDDNLLRHSRGLVGNLTGAVDLQVNVLPDARLTFDSRFGGARIAMASLWTARGGERPFVGLAVDPANAVLVATLRAYTAHLLGARPANDNDTVDPVADAASILRLLDAEAGRISA</sequence>
<accession>A0A7V7PRE0</accession>
<reference evidence="1 2" key="1">
    <citation type="submission" date="2019-09" db="EMBL/GenBank/DDBJ databases">
        <title>YIM 132180 draft genome.</title>
        <authorList>
            <person name="Zhang K."/>
        </authorList>
    </citation>
    <scope>NUCLEOTIDE SEQUENCE [LARGE SCALE GENOMIC DNA]</scope>
    <source>
        <strain evidence="1 2">YIM 132180</strain>
    </source>
</reference>
<organism evidence="1 2">
    <name type="scientific">Plantimonas leprariae</name>
    <dbReference type="NCBI Taxonomy" id="2615207"/>
    <lineage>
        <taxon>Bacteria</taxon>
        <taxon>Pseudomonadati</taxon>
        <taxon>Pseudomonadota</taxon>
        <taxon>Alphaproteobacteria</taxon>
        <taxon>Hyphomicrobiales</taxon>
        <taxon>Aurantimonadaceae</taxon>
        <taxon>Plantimonas</taxon>
    </lineage>
</organism>
<protein>
    <submittedName>
        <fullName evidence="1">Uncharacterized protein</fullName>
    </submittedName>
</protein>
<comment type="caution">
    <text evidence="1">The sequence shown here is derived from an EMBL/GenBank/DDBJ whole genome shotgun (WGS) entry which is preliminary data.</text>
</comment>
<name>A0A7V7PRE0_9HYPH</name>
<gene>
    <name evidence="1" type="ORF">F6X38_05360</name>
</gene>
<proteinExistence type="predicted"/>
<evidence type="ECO:0000313" key="2">
    <source>
        <dbReference type="Proteomes" id="UP000432089"/>
    </source>
</evidence>
<dbReference type="Proteomes" id="UP000432089">
    <property type="component" value="Unassembled WGS sequence"/>
</dbReference>
<keyword evidence="2" id="KW-1185">Reference proteome</keyword>